<keyword evidence="4" id="KW-0231">Viral genome packaging</keyword>
<evidence type="ECO:0000259" key="7">
    <source>
        <dbReference type="Pfam" id="PF17289"/>
    </source>
</evidence>
<evidence type="ECO:0000259" key="6">
    <source>
        <dbReference type="Pfam" id="PF04466"/>
    </source>
</evidence>
<dbReference type="InterPro" id="IPR035421">
    <property type="entry name" value="Terminase_6C"/>
</dbReference>
<evidence type="ECO:0000256" key="1">
    <source>
        <dbReference type="ARBA" id="ARBA00022612"/>
    </source>
</evidence>
<evidence type="ECO:0000256" key="3">
    <source>
        <dbReference type="ARBA" id="ARBA00022840"/>
    </source>
</evidence>
<keyword evidence="2" id="KW-0547">Nucleotide-binding</keyword>
<evidence type="ECO:0000256" key="5">
    <source>
        <dbReference type="SAM" id="MobiDB-lite"/>
    </source>
</evidence>
<keyword evidence="1" id="KW-1188">Viral release from host cell</keyword>
<feature type="domain" description="Terminase large subunit gp17-like C-terminal" evidence="7">
    <location>
        <begin position="257"/>
        <end position="407"/>
    </location>
</feature>
<organism evidence="8">
    <name type="scientific">uncultured Caudovirales phage</name>
    <dbReference type="NCBI Taxonomy" id="2100421"/>
    <lineage>
        <taxon>Viruses</taxon>
        <taxon>Duplodnaviria</taxon>
        <taxon>Heunggongvirae</taxon>
        <taxon>Uroviricota</taxon>
        <taxon>Caudoviricetes</taxon>
        <taxon>Peduoviridae</taxon>
        <taxon>Maltschvirus</taxon>
        <taxon>Maltschvirus maltsch</taxon>
    </lineage>
</organism>
<feature type="domain" description="Phage terminase large subunit N-terminal" evidence="6">
    <location>
        <begin position="42"/>
        <end position="211"/>
    </location>
</feature>
<proteinExistence type="predicted"/>
<dbReference type="GO" id="GO:0005524">
    <property type="term" value="F:ATP binding"/>
    <property type="evidence" value="ECO:0007669"/>
    <property type="project" value="UniProtKB-KW"/>
</dbReference>
<evidence type="ECO:0000256" key="2">
    <source>
        <dbReference type="ARBA" id="ARBA00022741"/>
    </source>
</evidence>
<evidence type="ECO:0000256" key="4">
    <source>
        <dbReference type="ARBA" id="ARBA00023219"/>
    </source>
</evidence>
<dbReference type="InterPro" id="IPR052380">
    <property type="entry name" value="Viral_DNA_packaging_terminase"/>
</dbReference>
<accession>A0A6J5LGR4</accession>
<feature type="region of interest" description="Disordered" evidence="5">
    <location>
        <begin position="1"/>
        <end position="23"/>
    </location>
</feature>
<dbReference type="InterPro" id="IPR035412">
    <property type="entry name" value="Terminase_L_N"/>
</dbReference>
<dbReference type="PANTHER" id="PTHR39184:SF1">
    <property type="entry name" value="PBSX PHAGE TERMINASE LARGE SUBUNIT"/>
    <property type="match status" value="1"/>
</dbReference>
<dbReference type="Pfam" id="PF04466">
    <property type="entry name" value="Terminase_3"/>
    <property type="match status" value="1"/>
</dbReference>
<dbReference type="Gene3D" id="3.40.50.300">
    <property type="entry name" value="P-loop containing nucleotide triphosphate hydrolases"/>
    <property type="match status" value="1"/>
</dbReference>
<reference evidence="8" key="1">
    <citation type="submission" date="2020-04" db="EMBL/GenBank/DDBJ databases">
        <authorList>
            <person name="Chiriac C."/>
            <person name="Salcher M."/>
            <person name="Ghai R."/>
            <person name="Kavagutti S V."/>
        </authorList>
    </citation>
    <scope>NUCLEOTIDE SEQUENCE</scope>
</reference>
<dbReference type="EMBL" id="LR796263">
    <property type="protein sequence ID" value="CAB4132316.1"/>
    <property type="molecule type" value="Genomic_DNA"/>
</dbReference>
<dbReference type="Pfam" id="PF17289">
    <property type="entry name" value="Terminase_6C"/>
    <property type="match status" value="1"/>
</dbReference>
<protein>
    <submittedName>
        <fullName evidence="8">XtmB Phage terminase large subunit</fullName>
    </submittedName>
</protein>
<gene>
    <name evidence="8" type="ORF">UFOVP256_20</name>
</gene>
<dbReference type="InterPro" id="IPR027417">
    <property type="entry name" value="P-loop_NTPase"/>
</dbReference>
<evidence type="ECO:0000313" key="8">
    <source>
        <dbReference type="EMBL" id="CAB4132316.1"/>
    </source>
</evidence>
<sequence>MKLDDSLAKPIPENAPRDSKGRLLSITSPKQNKSFVEATHRFNIWVGAVRSGKTFSSIERFIFDLKNGPPGDAMIIGVNRSTIHRNVLTHLYKRLGFPCPSPMCNKTQLYGRDIYFVGAPDVSAVTTIQGSTLALAYVDEAVCIPEPFWKMLETRLSVPGAKLLATANPGAPSHWLKKQYIDREDIHDLIHWDFHLDDNPVLDESYKNAIKASFTGVWHKRFIQGLWCQATGAIYPDFDNDNIYTSPLSNPRYYLVGIDYGTTNATAAVLCAIDSTKWPQVRIESEYYYDSAIQGRPKTDAELVKDIKDFIGYKNVTAIYIDPAAASLKIALRQQDLPVLDAENDVLLGIKTVNKFIAGKNIVVQAACKTLIEQLQSYAWCPKASERGEDKPIKSSDHSCDALRYSMTPFMKTGEFSNPDEYLSHDQLIRKVFHDDDIYSQFNSQISGSYL</sequence>
<dbReference type="NCBIfam" id="TIGR01547">
    <property type="entry name" value="phage_term_2"/>
    <property type="match status" value="1"/>
</dbReference>
<dbReference type="PANTHER" id="PTHR39184">
    <property type="match status" value="1"/>
</dbReference>
<dbReference type="InterPro" id="IPR006437">
    <property type="entry name" value="Phage_terminase_lsu"/>
</dbReference>
<name>A0A6J5LGR4_9CAUD</name>
<keyword evidence="3" id="KW-0067">ATP-binding</keyword>
<dbReference type="Gene3D" id="3.30.420.280">
    <property type="match status" value="1"/>
</dbReference>